<evidence type="ECO:0000256" key="1">
    <source>
        <dbReference type="SAM" id="Phobius"/>
    </source>
</evidence>
<evidence type="ECO:0000313" key="3">
    <source>
        <dbReference type="Proteomes" id="UP000249341"/>
    </source>
</evidence>
<feature type="transmembrane region" description="Helical" evidence="1">
    <location>
        <begin position="34"/>
        <end position="52"/>
    </location>
</feature>
<accession>A0A327YXB4</accession>
<name>A0A327YXB4_9ACTN</name>
<dbReference type="InterPro" id="IPR021401">
    <property type="entry name" value="DUF3040"/>
</dbReference>
<keyword evidence="1" id="KW-0472">Membrane</keyword>
<evidence type="ECO:0000313" key="2">
    <source>
        <dbReference type="EMBL" id="RAK25869.1"/>
    </source>
</evidence>
<sequence>MSTKDTRREFDRIIGRLAADDPKFAEPRTLTRQLLVALSVVGGLVWAGLSILMVVWGAAGVIVTCVAVVAFILGVLRWNRRI</sequence>
<proteinExistence type="predicted"/>
<dbReference type="EMBL" id="QLMJ01000030">
    <property type="protein sequence ID" value="RAK25869.1"/>
    <property type="molecule type" value="Genomic_DNA"/>
</dbReference>
<gene>
    <name evidence="2" type="ORF">B0I29_13078</name>
</gene>
<feature type="transmembrane region" description="Helical" evidence="1">
    <location>
        <begin position="58"/>
        <end position="76"/>
    </location>
</feature>
<comment type="caution">
    <text evidence="2">The sequence shown here is derived from an EMBL/GenBank/DDBJ whole genome shotgun (WGS) entry which is preliminary data.</text>
</comment>
<keyword evidence="3" id="KW-1185">Reference proteome</keyword>
<organism evidence="2 3">
    <name type="scientific">Actinoplanes lutulentus</name>
    <dbReference type="NCBI Taxonomy" id="1287878"/>
    <lineage>
        <taxon>Bacteria</taxon>
        <taxon>Bacillati</taxon>
        <taxon>Actinomycetota</taxon>
        <taxon>Actinomycetes</taxon>
        <taxon>Micromonosporales</taxon>
        <taxon>Micromonosporaceae</taxon>
        <taxon>Actinoplanes</taxon>
    </lineage>
</organism>
<keyword evidence="1" id="KW-0812">Transmembrane</keyword>
<dbReference type="Pfam" id="PF11239">
    <property type="entry name" value="DUF3040"/>
    <property type="match status" value="1"/>
</dbReference>
<dbReference type="Proteomes" id="UP000249341">
    <property type="component" value="Unassembled WGS sequence"/>
</dbReference>
<keyword evidence="1" id="KW-1133">Transmembrane helix</keyword>
<dbReference type="OrthoDB" id="3298670at2"/>
<protein>
    <recommendedName>
        <fullName evidence="4">DUF3040 family protein</fullName>
    </recommendedName>
</protein>
<reference evidence="2 3" key="1">
    <citation type="submission" date="2018-06" db="EMBL/GenBank/DDBJ databases">
        <title>Genomic Encyclopedia of Type Strains, Phase III (KMG-III): the genomes of soil and plant-associated and newly described type strains.</title>
        <authorList>
            <person name="Whitman W."/>
        </authorList>
    </citation>
    <scope>NUCLEOTIDE SEQUENCE [LARGE SCALE GENOMIC DNA]</scope>
    <source>
        <strain evidence="2 3">CGMCC 4.7090</strain>
    </source>
</reference>
<evidence type="ECO:0008006" key="4">
    <source>
        <dbReference type="Google" id="ProtNLM"/>
    </source>
</evidence>
<dbReference type="AlphaFoldDB" id="A0A327YXB4"/>
<dbReference type="RefSeq" id="WP_111654988.1">
    <property type="nucleotide sequence ID" value="NZ_JACHWI010000001.1"/>
</dbReference>